<organism evidence="3 4">
    <name type="scientific">Actinocorallia aurantiaca</name>
    <dbReference type="NCBI Taxonomy" id="46204"/>
    <lineage>
        <taxon>Bacteria</taxon>
        <taxon>Bacillati</taxon>
        <taxon>Actinomycetota</taxon>
        <taxon>Actinomycetes</taxon>
        <taxon>Streptosporangiales</taxon>
        <taxon>Thermomonosporaceae</taxon>
        <taxon>Actinocorallia</taxon>
    </lineage>
</organism>
<dbReference type="CDD" id="cd00093">
    <property type="entry name" value="HTH_XRE"/>
    <property type="match status" value="1"/>
</dbReference>
<sequence length="190" mass="20898">MPHGPSEFKWCIMCAMTNRNWERLAEAVQRRRAELGLSQRALAERGPLSRDRVQKIEGALRDDYSLTVLTALERALGWQTGSVEAVLAGGEPVAAEPGDLTIEHAPGVREHLLPPGVAERLGDAADSHTLEVSVPGEEGVLIVTWTKRLPPDLLAMTEDIKAQSRLLSRRAQVQRQNEPSERDPRNGTDG</sequence>
<feature type="compositionally biased region" description="Basic and acidic residues" evidence="1">
    <location>
        <begin position="178"/>
        <end position="190"/>
    </location>
</feature>
<comment type="caution">
    <text evidence="3">The sequence shown here is derived from an EMBL/GenBank/DDBJ whole genome shotgun (WGS) entry which is preliminary data.</text>
</comment>
<evidence type="ECO:0000313" key="4">
    <source>
        <dbReference type="Proteomes" id="UP001501842"/>
    </source>
</evidence>
<dbReference type="Proteomes" id="UP001501842">
    <property type="component" value="Unassembled WGS sequence"/>
</dbReference>
<dbReference type="PROSITE" id="PS50943">
    <property type="entry name" value="HTH_CROC1"/>
    <property type="match status" value="1"/>
</dbReference>
<accession>A0ABN3UHA2</accession>
<evidence type="ECO:0000313" key="3">
    <source>
        <dbReference type="EMBL" id="GAA2732817.1"/>
    </source>
</evidence>
<feature type="region of interest" description="Disordered" evidence="1">
    <location>
        <begin position="167"/>
        <end position="190"/>
    </location>
</feature>
<proteinExistence type="predicted"/>
<feature type="domain" description="HTH cro/C1-type" evidence="2">
    <location>
        <begin position="28"/>
        <end position="83"/>
    </location>
</feature>
<dbReference type="SUPFAM" id="SSF47413">
    <property type="entry name" value="lambda repressor-like DNA-binding domains"/>
    <property type="match status" value="1"/>
</dbReference>
<keyword evidence="4" id="KW-1185">Reference proteome</keyword>
<dbReference type="InterPro" id="IPR001387">
    <property type="entry name" value="Cro/C1-type_HTH"/>
</dbReference>
<evidence type="ECO:0000259" key="2">
    <source>
        <dbReference type="PROSITE" id="PS50943"/>
    </source>
</evidence>
<protein>
    <recommendedName>
        <fullName evidence="2">HTH cro/C1-type domain-containing protein</fullName>
    </recommendedName>
</protein>
<gene>
    <name evidence="3" type="ORF">GCM10010439_51390</name>
</gene>
<dbReference type="EMBL" id="BAAATZ010000022">
    <property type="protein sequence ID" value="GAA2732817.1"/>
    <property type="molecule type" value="Genomic_DNA"/>
</dbReference>
<evidence type="ECO:0000256" key="1">
    <source>
        <dbReference type="SAM" id="MobiDB-lite"/>
    </source>
</evidence>
<dbReference type="InterPro" id="IPR010982">
    <property type="entry name" value="Lambda_DNA-bd_dom_sf"/>
</dbReference>
<dbReference type="Gene3D" id="1.10.260.40">
    <property type="entry name" value="lambda repressor-like DNA-binding domains"/>
    <property type="match status" value="1"/>
</dbReference>
<name>A0ABN3UHA2_9ACTN</name>
<reference evidence="3 4" key="1">
    <citation type="journal article" date="2019" name="Int. J. Syst. Evol. Microbiol.">
        <title>The Global Catalogue of Microorganisms (GCM) 10K type strain sequencing project: providing services to taxonomists for standard genome sequencing and annotation.</title>
        <authorList>
            <consortium name="The Broad Institute Genomics Platform"/>
            <consortium name="The Broad Institute Genome Sequencing Center for Infectious Disease"/>
            <person name="Wu L."/>
            <person name="Ma J."/>
        </authorList>
    </citation>
    <scope>NUCLEOTIDE SEQUENCE [LARGE SCALE GENOMIC DNA]</scope>
    <source>
        <strain evidence="3 4">JCM 8201</strain>
    </source>
</reference>